<dbReference type="Gene3D" id="3.30.750.24">
    <property type="entry name" value="STAS domain"/>
    <property type="match status" value="1"/>
</dbReference>
<dbReference type="RefSeq" id="WP_209339700.1">
    <property type="nucleotide sequence ID" value="NZ_JAGIQL010000031.1"/>
</dbReference>
<dbReference type="InterPro" id="IPR058548">
    <property type="entry name" value="MlaB-like_STAS"/>
</dbReference>
<evidence type="ECO:0000313" key="3">
    <source>
        <dbReference type="Proteomes" id="UP000670475"/>
    </source>
</evidence>
<comment type="caution">
    <text evidence="2">The sequence shown here is derived from an EMBL/GenBank/DDBJ whole genome shotgun (WGS) entry which is preliminary data.</text>
</comment>
<name>A0A940RV61_9ACTN</name>
<feature type="domain" description="MlaB-like STAS" evidence="1">
    <location>
        <begin position="11"/>
        <end position="92"/>
    </location>
</feature>
<organism evidence="2 3">
    <name type="scientific">Streptomyces montanisoli</name>
    <dbReference type="NCBI Taxonomy" id="2798581"/>
    <lineage>
        <taxon>Bacteria</taxon>
        <taxon>Bacillati</taxon>
        <taxon>Actinomycetota</taxon>
        <taxon>Actinomycetes</taxon>
        <taxon>Kitasatosporales</taxon>
        <taxon>Streptomycetaceae</taxon>
        <taxon>Streptomyces</taxon>
    </lineage>
</organism>
<keyword evidence="3" id="KW-1185">Reference proteome</keyword>
<protein>
    <submittedName>
        <fullName evidence="2">STAS domain-containing protein</fullName>
    </submittedName>
</protein>
<evidence type="ECO:0000259" key="1">
    <source>
        <dbReference type="Pfam" id="PF13466"/>
    </source>
</evidence>
<dbReference type="AlphaFoldDB" id="A0A940RV61"/>
<reference evidence="2" key="1">
    <citation type="submission" date="2021-03" db="EMBL/GenBank/DDBJ databases">
        <title>Whole genome sequence of Streptomyces bomunensis MMS17-BM035.</title>
        <authorList>
            <person name="Lee J.H."/>
        </authorList>
    </citation>
    <scope>NUCLEOTIDE SEQUENCE</scope>
    <source>
        <strain evidence="2">MMS17-BM035</strain>
    </source>
</reference>
<sequence length="105" mass="10551">MADTERIVLILAGPLTAGSAPRACAELAARAVRGESGGAPLVEVRVGLAVRADLAAVEALARLRLTARRHGCELVVRGASAELVALLHALGLGRVLLAEGPSAAG</sequence>
<dbReference type="InterPro" id="IPR036513">
    <property type="entry name" value="STAS_dom_sf"/>
</dbReference>
<evidence type="ECO:0000313" key="2">
    <source>
        <dbReference type="EMBL" id="MBP0457945.1"/>
    </source>
</evidence>
<dbReference type="EMBL" id="JAGIQL010000031">
    <property type="protein sequence ID" value="MBP0457945.1"/>
    <property type="molecule type" value="Genomic_DNA"/>
</dbReference>
<proteinExistence type="predicted"/>
<dbReference type="Proteomes" id="UP000670475">
    <property type="component" value="Unassembled WGS sequence"/>
</dbReference>
<dbReference type="SUPFAM" id="SSF52091">
    <property type="entry name" value="SpoIIaa-like"/>
    <property type="match status" value="1"/>
</dbReference>
<accession>A0A940RV61</accession>
<dbReference type="Pfam" id="PF13466">
    <property type="entry name" value="STAS_2"/>
    <property type="match status" value="1"/>
</dbReference>
<gene>
    <name evidence="2" type="ORF">JFN87_10590</name>
</gene>